<accession>A0ABM7YHV9</accession>
<dbReference type="PANTHER" id="PTHR23426:SF65">
    <property type="entry name" value="FERREDOXIN-2, MITOCHONDRIAL"/>
    <property type="match status" value="1"/>
</dbReference>
<dbReference type="RefSeq" id="WP_251972097.1">
    <property type="nucleotide sequence ID" value="NZ_AP025730.1"/>
</dbReference>
<comment type="similarity">
    <text evidence="1">Belongs to the adrenodoxin/putidaredoxin family.</text>
</comment>
<keyword evidence="5" id="KW-0411">Iron-sulfur</keyword>
<name>A0ABM7YHV9_9BURK</name>
<organism evidence="8 9">
    <name type="scientific">Sphaerotilus microaerophilus</name>
    <dbReference type="NCBI Taxonomy" id="2914710"/>
    <lineage>
        <taxon>Bacteria</taxon>
        <taxon>Pseudomonadati</taxon>
        <taxon>Pseudomonadota</taxon>
        <taxon>Betaproteobacteria</taxon>
        <taxon>Burkholderiales</taxon>
        <taxon>Sphaerotilaceae</taxon>
        <taxon>Sphaerotilus</taxon>
    </lineage>
</organism>
<dbReference type="InterPro" id="IPR036010">
    <property type="entry name" value="2Fe-2S_ferredoxin-like_sf"/>
</dbReference>
<evidence type="ECO:0000313" key="8">
    <source>
        <dbReference type="EMBL" id="BDI03846.1"/>
    </source>
</evidence>
<keyword evidence="2" id="KW-0001">2Fe-2S</keyword>
<feature type="domain" description="2Fe-2S ferredoxin-type" evidence="7">
    <location>
        <begin position="2"/>
        <end position="106"/>
    </location>
</feature>
<evidence type="ECO:0000256" key="1">
    <source>
        <dbReference type="ARBA" id="ARBA00010914"/>
    </source>
</evidence>
<sequence>MPNITFIEANGQSTTLDVPEGWSLMQAATANGVEGILGECGGSCACATCHCYVDDLMAKVLAAPAQGELDMLENVADERRPNSRLACQIKASAAMDGATVRLPATQE</sequence>
<evidence type="ECO:0000256" key="2">
    <source>
        <dbReference type="ARBA" id="ARBA00022714"/>
    </source>
</evidence>
<dbReference type="Proteomes" id="UP001057498">
    <property type="component" value="Chromosome"/>
</dbReference>
<keyword evidence="9" id="KW-1185">Reference proteome</keyword>
<dbReference type="PROSITE" id="PS00814">
    <property type="entry name" value="ADX"/>
    <property type="match status" value="1"/>
</dbReference>
<evidence type="ECO:0000256" key="3">
    <source>
        <dbReference type="ARBA" id="ARBA00022723"/>
    </source>
</evidence>
<keyword evidence="3" id="KW-0479">Metal-binding</keyword>
<evidence type="ECO:0000313" key="9">
    <source>
        <dbReference type="Proteomes" id="UP001057498"/>
    </source>
</evidence>
<dbReference type="InterPro" id="IPR018298">
    <property type="entry name" value="Adrenodoxin_Fe-S_BS"/>
</dbReference>
<gene>
    <name evidence="8" type="primary">fdx_1</name>
    <name evidence="8" type="ORF">CATMQ487_08160</name>
</gene>
<dbReference type="SUPFAM" id="SSF54292">
    <property type="entry name" value="2Fe-2S ferredoxin-like"/>
    <property type="match status" value="1"/>
</dbReference>
<proteinExistence type="inferred from homology"/>
<dbReference type="PANTHER" id="PTHR23426">
    <property type="entry name" value="FERREDOXIN/ADRENODOXIN"/>
    <property type="match status" value="1"/>
</dbReference>
<evidence type="ECO:0000259" key="7">
    <source>
        <dbReference type="PROSITE" id="PS51085"/>
    </source>
</evidence>
<dbReference type="PRINTS" id="PR00355">
    <property type="entry name" value="ADRENODOXIN"/>
</dbReference>
<dbReference type="InterPro" id="IPR001041">
    <property type="entry name" value="2Fe-2S_ferredoxin-type"/>
</dbReference>
<dbReference type="PROSITE" id="PS51085">
    <property type="entry name" value="2FE2S_FER_2"/>
    <property type="match status" value="1"/>
</dbReference>
<evidence type="ECO:0000256" key="5">
    <source>
        <dbReference type="ARBA" id="ARBA00023014"/>
    </source>
</evidence>
<dbReference type="InterPro" id="IPR001055">
    <property type="entry name" value="Adrenodoxin-like"/>
</dbReference>
<evidence type="ECO:0000256" key="6">
    <source>
        <dbReference type="ARBA" id="ARBA00034078"/>
    </source>
</evidence>
<dbReference type="Gene3D" id="3.10.20.30">
    <property type="match status" value="1"/>
</dbReference>
<dbReference type="Pfam" id="PF00111">
    <property type="entry name" value="Fer2"/>
    <property type="match status" value="1"/>
</dbReference>
<reference evidence="8" key="1">
    <citation type="submission" date="2022-04" db="EMBL/GenBank/DDBJ databases">
        <title>Whole genome sequence of Sphaerotilus sp. FB-5.</title>
        <authorList>
            <person name="Takeda M."/>
            <person name="Narihara S."/>
            <person name="Akimoto M."/>
            <person name="Akimoto R."/>
            <person name="Nishiyashiki S."/>
            <person name="Murakami T."/>
        </authorList>
    </citation>
    <scope>NUCLEOTIDE SEQUENCE</scope>
    <source>
        <strain evidence="8">FB-5</strain>
    </source>
</reference>
<dbReference type="InterPro" id="IPR012675">
    <property type="entry name" value="Beta-grasp_dom_sf"/>
</dbReference>
<dbReference type="EMBL" id="AP025730">
    <property type="protein sequence ID" value="BDI03846.1"/>
    <property type="molecule type" value="Genomic_DNA"/>
</dbReference>
<protein>
    <submittedName>
        <fullName evidence="8">Ferredoxin</fullName>
    </submittedName>
</protein>
<dbReference type="CDD" id="cd00207">
    <property type="entry name" value="fer2"/>
    <property type="match status" value="1"/>
</dbReference>
<evidence type="ECO:0000256" key="4">
    <source>
        <dbReference type="ARBA" id="ARBA00023004"/>
    </source>
</evidence>
<comment type="cofactor">
    <cofactor evidence="6">
        <name>[2Fe-2S] cluster</name>
        <dbReference type="ChEBI" id="CHEBI:190135"/>
    </cofactor>
</comment>
<keyword evidence="4" id="KW-0408">Iron</keyword>